<evidence type="ECO:0000256" key="1">
    <source>
        <dbReference type="SAM" id="SignalP"/>
    </source>
</evidence>
<dbReference type="GO" id="GO:0016787">
    <property type="term" value="F:hydrolase activity"/>
    <property type="evidence" value="ECO:0007669"/>
    <property type="project" value="UniProtKB-KW"/>
</dbReference>
<comment type="caution">
    <text evidence="2">The sequence shown here is derived from an EMBL/GenBank/DDBJ whole genome shotgun (WGS) entry which is preliminary data.</text>
</comment>
<reference evidence="2 3" key="1">
    <citation type="submission" date="2023-12" db="EMBL/GenBank/DDBJ databases">
        <title>30 novel species of actinomycetes from the DSMZ collection.</title>
        <authorList>
            <person name="Nouioui I."/>
        </authorList>
    </citation>
    <scope>NUCLEOTIDE SEQUENCE [LARGE SCALE GENOMIC DNA]</scope>
    <source>
        <strain evidence="2 3">DSM 41528</strain>
    </source>
</reference>
<feature type="non-terminal residue" evidence="2">
    <location>
        <position position="108"/>
    </location>
</feature>
<dbReference type="EMBL" id="JAZBJP010000160">
    <property type="protein sequence ID" value="MEE4425583.1"/>
    <property type="molecule type" value="Genomic_DNA"/>
</dbReference>
<feature type="chain" id="PRO_5046394677" evidence="1">
    <location>
        <begin position="26"/>
        <end position="108"/>
    </location>
</feature>
<name>A0ABU7P357_9ACTN</name>
<sequence>MNRAVRRRPALVTALALLGALTVTSCTGGPVPKAEAGAAKVTDPASRADLKPFYGQRLKWTDCATDGYECARLTVPLDYTRPDDGRTFVLPVARAAATGPAKRIGSLV</sequence>
<evidence type="ECO:0000313" key="3">
    <source>
        <dbReference type="Proteomes" id="UP001307760"/>
    </source>
</evidence>
<dbReference type="Proteomes" id="UP001307760">
    <property type="component" value="Unassembled WGS sequence"/>
</dbReference>
<evidence type="ECO:0000313" key="2">
    <source>
        <dbReference type="EMBL" id="MEE4425583.1"/>
    </source>
</evidence>
<proteinExistence type="predicted"/>
<accession>A0ABU7P357</accession>
<keyword evidence="1" id="KW-0732">Signal</keyword>
<dbReference type="PROSITE" id="PS51318">
    <property type="entry name" value="TAT"/>
    <property type="match status" value="1"/>
</dbReference>
<keyword evidence="3" id="KW-1185">Reference proteome</keyword>
<protein>
    <submittedName>
        <fullName evidence="2">Alpha/beta hydrolase</fullName>
    </submittedName>
</protein>
<dbReference type="PROSITE" id="PS51257">
    <property type="entry name" value="PROKAR_LIPOPROTEIN"/>
    <property type="match status" value="1"/>
</dbReference>
<gene>
    <name evidence="2" type="ORF">V2J85_40695</name>
</gene>
<feature type="signal peptide" evidence="1">
    <location>
        <begin position="1"/>
        <end position="25"/>
    </location>
</feature>
<organism evidence="2 3">
    <name type="scientific">Streptomyces bugieae</name>
    <dbReference type="NCBI Taxonomy" id="3098223"/>
    <lineage>
        <taxon>Bacteria</taxon>
        <taxon>Bacillati</taxon>
        <taxon>Actinomycetota</taxon>
        <taxon>Actinomycetes</taxon>
        <taxon>Kitasatosporales</taxon>
        <taxon>Streptomycetaceae</taxon>
        <taxon>Streptomyces</taxon>
    </lineage>
</organism>
<dbReference type="InterPro" id="IPR006311">
    <property type="entry name" value="TAT_signal"/>
</dbReference>
<keyword evidence="2" id="KW-0378">Hydrolase</keyword>